<feature type="transmembrane region" description="Helical" evidence="1">
    <location>
        <begin position="94"/>
        <end position="117"/>
    </location>
</feature>
<keyword evidence="3" id="KW-1185">Reference proteome</keyword>
<accession>A0A1H8CC92</accession>
<keyword evidence="1" id="KW-0812">Transmembrane</keyword>
<proteinExistence type="predicted"/>
<protein>
    <submittedName>
        <fullName evidence="2">Uncharacterized protein</fullName>
    </submittedName>
</protein>
<evidence type="ECO:0000256" key="1">
    <source>
        <dbReference type="SAM" id="Phobius"/>
    </source>
</evidence>
<organism evidence="2 3">
    <name type="scientific">Nonomuraea pusilla</name>
    <dbReference type="NCBI Taxonomy" id="46177"/>
    <lineage>
        <taxon>Bacteria</taxon>
        <taxon>Bacillati</taxon>
        <taxon>Actinomycetota</taxon>
        <taxon>Actinomycetes</taxon>
        <taxon>Streptosporangiales</taxon>
        <taxon>Streptosporangiaceae</taxon>
        <taxon>Nonomuraea</taxon>
    </lineage>
</organism>
<dbReference type="EMBL" id="FOBF01000019">
    <property type="protein sequence ID" value="SEM91717.1"/>
    <property type="molecule type" value="Genomic_DNA"/>
</dbReference>
<keyword evidence="1" id="KW-0472">Membrane</keyword>
<gene>
    <name evidence="2" type="ORF">SAMN05660976_06318</name>
</gene>
<sequence>MNLRVLKGSPALLCALAAPLLYVAVNLIALQIAAHPTGVNWYEESWDDRSLRELGEAVAQARMVTLGLTLVLAIEAVFLALLDQRSRRPTVNDFLLRGMASVGYLLTLALVIVVNPISSFWELNDDHDLAMLVPGWYMPALTCVSVATLTGLAIWMFAHGRAGRPMAQPRRREPHRNI</sequence>
<evidence type="ECO:0000313" key="3">
    <source>
        <dbReference type="Proteomes" id="UP000198953"/>
    </source>
</evidence>
<dbReference type="RefSeq" id="WP_091104228.1">
    <property type="nucleotide sequence ID" value="NZ_FOBF01000019.1"/>
</dbReference>
<keyword evidence="1" id="KW-1133">Transmembrane helix</keyword>
<name>A0A1H8CC92_9ACTN</name>
<reference evidence="2 3" key="1">
    <citation type="submission" date="2016-10" db="EMBL/GenBank/DDBJ databases">
        <authorList>
            <person name="de Groot N.N."/>
        </authorList>
    </citation>
    <scope>NUCLEOTIDE SEQUENCE [LARGE SCALE GENOMIC DNA]</scope>
    <source>
        <strain evidence="2 3">DSM 43357</strain>
    </source>
</reference>
<dbReference type="Proteomes" id="UP000198953">
    <property type="component" value="Unassembled WGS sequence"/>
</dbReference>
<feature type="transmembrane region" description="Helical" evidence="1">
    <location>
        <begin position="137"/>
        <end position="158"/>
    </location>
</feature>
<dbReference type="AlphaFoldDB" id="A0A1H8CC92"/>
<feature type="transmembrane region" description="Helical" evidence="1">
    <location>
        <begin position="57"/>
        <end position="82"/>
    </location>
</feature>
<evidence type="ECO:0000313" key="2">
    <source>
        <dbReference type="EMBL" id="SEM91717.1"/>
    </source>
</evidence>
<dbReference type="OrthoDB" id="3542314at2"/>